<organism evidence="3 4">
    <name type="scientific">Tessaracoccus defluvii</name>
    <dbReference type="NCBI Taxonomy" id="1285901"/>
    <lineage>
        <taxon>Bacteria</taxon>
        <taxon>Bacillati</taxon>
        <taxon>Actinomycetota</taxon>
        <taxon>Actinomycetes</taxon>
        <taxon>Propionibacteriales</taxon>
        <taxon>Propionibacteriaceae</taxon>
        <taxon>Tessaracoccus</taxon>
    </lineage>
</organism>
<evidence type="ECO:0000313" key="3">
    <source>
        <dbReference type="EMBL" id="QNP54711.1"/>
    </source>
</evidence>
<feature type="region of interest" description="Disordered" evidence="1">
    <location>
        <begin position="1"/>
        <end position="44"/>
    </location>
</feature>
<proteinExistence type="predicted"/>
<feature type="compositionally biased region" description="Basic and acidic residues" evidence="1">
    <location>
        <begin position="1"/>
        <end position="18"/>
    </location>
</feature>
<dbReference type="InterPro" id="IPR007436">
    <property type="entry name" value="DUF485"/>
</dbReference>
<reference evidence="3 4" key="1">
    <citation type="submission" date="2020-08" db="EMBL/GenBank/DDBJ databases">
        <title>Genome sequence of Tessaracoccus defluvii JCM 17540T.</title>
        <authorList>
            <person name="Hyun D.-W."/>
            <person name="Bae J.-W."/>
        </authorList>
    </citation>
    <scope>NUCLEOTIDE SEQUENCE [LARGE SCALE GENOMIC DNA]</scope>
    <source>
        <strain evidence="3 4">JCM 17540</strain>
    </source>
</reference>
<feature type="compositionally biased region" description="Polar residues" evidence="1">
    <location>
        <begin position="19"/>
        <end position="28"/>
    </location>
</feature>
<evidence type="ECO:0000256" key="1">
    <source>
        <dbReference type="SAM" id="MobiDB-lite"/>
    </source>
</evidence>
<dbReference type="Proteomes" id="UP000516117">
    <property type="component" value="Chromosome"/>
</dbReference>
<dbReference type="KEGG" id="tdf:H9L22_10380"/>
<evidence type="ECO:0000313" key="4">
    <source>
        <dbReference type="Proteomes" id="UP000516117"/>
    </source>
</evidence>
<feature type="transmembrane region" description="Helical" evidence="2">
    <location>
        <begin position="65"/>
        <end position="87"/>
    </location>
</feature>
<keyword evidence="2" id="KW-0812">Transmembrane</keyword>
<dbReference type="AlphaFoldDB" id="A0A7H0H2E5"/>
<dbReference type="Pfam" id="PF04341">
    <property type="entry name" value="DUF485"/>
    <property type="match status" value="1"/>
</dbReference>
<gene>
    <name evidence="3" type="ORF">H9L22_10380</name>
</gene>
<dbReference type="PANTHER" id="PTHR38441">
    <property type="entry name" value="INTEGRAL MEMBRANE PROTEIN-RELATED"/>
    <property type="match status" value="1"/>
</dbReference>
<feature type="compositionally biased region" description="Polar residues" evidence="1">
    <location>
        <begin position="35"/>
        <end position="44"/>
    </location>
</feature>
<name>A0A7H0H2E5_9ACTN</name>
<protein>
    <submittedName>
        <fullName evidence="3">DUF485 domain-containing protein</fullName>
    </submittedName>
</protein>
<dbReference type="EMBL" id="CP060789">
    <property type="protein sequence ID" value="QNP54711.1"/>
    <property type="molecule type" value="Genomic_DNA"/>
</dbReference>
<feature type="transmembrane region" description="Helical" evidence="2">
    <location>
        <begin position="99"/>
        <end position="121"/>
    </location>
</feature>
<keyword evidence="2" id="KW-1133">Transmembrane helix</keyword>
<keyword evidence="4" id="KW-1185">Reference proteome</keyword>
<evidence type="ECO:0000256" key="2">
    <source>
        <dbReference type="SAM" id="Phobius"/>
    </source>
</evidence>
<sequence length="145" mass="15891">MTQERDHEPDSRADKSKTPSDLPTTTPAQPEPRQKTPSAEPTTSEFVAAAATPEYAKLRHAFRSFAFPMTIAGLTSYFVYVVLSIYATDAMATPLFGSLNVGMTLGLAQFAVTYVWTALYVRYATRRLDPIAADLKARLVGEEPA</sequence>
<dbReference type="RefSeq" id="WP_187719849.1">
    <property type="nucleotide sequence ID" value="NZ_BAABBL010000008.1"/>
</dbReference>
<keyword evidence="2" id="KW-0472">Membrane</keyword>
<accession>A0A7H0H2E5</accession>
<dbReference type="PANTHER" id="PTHR38441:SF1">
    <property type="entry name" value="MEMBRANE PROTEIN"/>
    <property type="match status" value="1"/>
</dbReference>